<feature type="compositionally biased region" description="Polar residues" evidence="1">
    <location>
        <begin position="263"/>
        <end position="274"/>
    </location>
</feature>
<evidence type="ECO:0000313" key="2">
    <source>
        <dbReference type="EMBL" id="CAK7220809.1"/>
    </source>
</evidence>
<comment type="caution">
    <text evidence="2">The sequence shown here is derived from an EMBL/GenBank/DDBJ whole genome shotgun (WGS) entry which is preliminary data.</text>
</comment>
<dbReference type="PANTHER" id="PTHR42103">
    <property type="entry name" value="ALPHA/BETA-HYDROLASES SUPERFAMILY PROTEIN"/>
    <property type="match status" value="1"/>
</dbReference>
<feature type="compositionally biased region" description="Basic and acidic residues" evidence="1">
    <location>
        <begin position="434"/>
        <end position="444"/>
    </location>
</feature>
<name>A0ABP0BMF5_9PEZI</name>
<keyword evidence="3" id="KW-1185">Reference proteome</keyword>
<dbReference type="PANTHER" id="PTHR42103:SF2">
    <property type="entry name" value="AB HYDROLASE-1 DOMAIN-CONTAINING PROTEIN"/>
    <property type="match status" value="1"/>
</dbReference>
<proteinExistence type="predicted"/>
<evidence type="ECO:0000256" key="1">
    <source>
        <dbReference type="SAM" id="MobiDB-lite"/>
    </source>
</evidence>
<dbReference type="EMBL" id="CAWUHD010000037">
    <property type="protein sequence ID" value="CAK7220809.1"/>
    <property type="molecule type" value="Genomic_DNA"/>
</dbReference>
<gene>
    <name evidence="2" type="ORF">SEUCBS140593_004359</name>
</gene>
<feature type="compositionally biased region" description="Basic and acidic residues" evidence="1">
    <location>
        <begin position="340"/>
        <end position="357"/>
    </location>
</feature>
<dbReference type="Proteomes" id="UP001642482">
    <property type="component" value="Unassembled WGS sequence"/>
</dbReference>
<feature type="compositionally biased region" description="Low complexity" evidence="1">
    <location>
        <begin position="407"/>
        <end position="433"/>
    </location>
</feature>
<evidence type="ECO:0008006" key="4">
    <source>
        <dbReference type="Google" id="ProtNLM"/>
    </source>
</evidence>
<dbReference type="Gene3D" id="3.40.50.1820">
    <property type="entry name" value="alpha/beta hydrolase"/>
    <property type="match status" value="2"/>
</dbReference>
<feature type="region of interest" description="Disordered" evidence="1">
    <location>
        <begin position="249"/>
        <end position="327"/>
    </location>
</feature>
<feature type="compositionally biased region" description="Low complexity" evidence="1">
    <location>
        <begin position="275"/>
        <end position="288"/>
    </location>
</feature>
<evidence type="ECO:0000313" key="3">
    <source>
        <dbReference type="Proteomes" id="UP001642482"/>
    </source>
</evidence>
<sequence length="532" mass="56296">MDDDTDGHLADPTLTLTLPSIHDGTPLDCRIYLPPSILALASTGSATSSARRWHGNAAIMAHPYAPMGGSYNDPIVKMVTQTLLHPSSSLSSEFVVATFNFRGAGRKPQGRTSWTAKPETGDYMTIAGFLYYFTHYLDPYGEKEAPKEVTSATSSSHVSPTLLFAGYSYGAMVTTLLPPLATILGFFARPLRGSPAAEVRLRAARWAAIQNADFAALRDRLAAEGAYPSSPTRGSPSKTRLSMGVRVGAADDDGHWRRKSHEASLSSGPNSTGGSLRQMLSPSSPRRSMSADRRHSGNGHANSHARSNSSNDAMAFGDDKDGSGSQRGAVAGWMARVRHAGKEDDAVETDKNDKGEDTLPVVSNLPTVRPAYLLISPPVGFATNLATMSFGAVASGVGIFKKRKGTPTAASPAPIASAPTTATAEEESSAAADEAGHSQEESSDKLASNPTLVIYGDADGFVSAKKMRQWTASLTAASAVTKRPLNNSVATQPKTLFEAREVPTAGHFWSEGRTYYELQEAVAAFAAEVGKK</sequence>
<protein>
    <recommendedName>
        <fullName evidence="4">Acid phosphatase</fullName>
    </recommendedName>
</protein>
<feature type="region of interest" description="Disordered" evidence="1">
    <location>
        <begin position="403"/>
        <end position="448"/>
    </location>
</feature>
<accession>A0ABP0BMF5</accession>
<feature type="region of interest" description="Disordered" evidence="1">
    <location>
        <begin position="340"/>
        <end position="361"/>
    </location>
</feature>
<reference evidence="2 3" key="1">
    <citation type="submission" date="2024-01" db="EMBL/GenBank/DDBJ databases">
        <authorList>
            <person name="Allen C."/>
            <person name="Tagirdzhanova G."/>
        </authorList>
    </citation>
    <scope>NUCLEOTIDE SEQUENCE [LARGE SCALE GENOMIC DNA]</scope>
</reference>
<feature type="compositionally biased region" description="Low complexity" evidence="1">
    <location>
        <begin position="298"/>
        <end position="311"/>
    </location>
</feature>
<dbReference type="SUPFAM" id="SSF53474">
    <property type="entry name" value="alpha/beta-Hydrolases"/>
    <property type="match status" value="1"/>
</dbReference>
<organism evidence="2 3">
    <name type="scientific">Sporothrix eucalyptigena</name>
    <dbReference type="NCBI Taxonomy" id="1812306"/>
    <lineage>
        <taxon>Eukaryota</taxon>
        <taxon>Fungi</taxon>
        <taxon>Dikarya</taxon>
        <taxon>Ascomycota</taxon>
        <taxon>Pezizomycotina</taxon>
        <taxon>Sordariomycetes</taxon>
        <taxon>Sordariomycetidae</taxon>
        <taxon>Ophiostomatales</taxon>
        <taxon>Ophiostomataceae</taxon>
        <taxon>Sporothrix</taxon>
    </lineage>
</organism>
<dbReference type="InterPro" id="IPR029058">
    <property type="entry name" value="AB_hydrolase_fold"/>
</dbReference>